<name>A0ABD3PWH8_9STRA</name>
<dbReference type="Proteomes" id="UP001516023">
    <property type="component" value="Unassembled WGS sequence"/>
</dbReference>
<proteinExistence type="predicted"/>
<protein>
    <submittedName>
        <fullName evidence="2">Uncharacterized protein</fullName>
    </submittedName>
</protein>
<evidence type="ECO:0000313" key="2">
    <source>
        <dbReference type="EMBL" id="KAL3792137.1"/>
    </source>
</evidence>
<evidence type="ECO:0000256" key="1">
    <source>
        <dbReference type="SAM" id="MobiDB-lite"/>
    </source>
</evidence>
<feature type="region of interest" description="Disordered" evidence="1">
    <location>
        <begin position="268"/>
        <end position="288"/>
    </location>
</feature>
<accession>A0ABD3PWH8</accession>
<reference evidence="2 3" key="1">
    <citation type="journal article" date="2020" name="G3 (Bethesda)">
        <title>Improved Reference Genome for Cyclotella cryptica CCMP332, a Model for Cell Wall Morphogenesis, Salinity Adaptation, and Lipid Production in Diatoms (Bacillariophyta).</title>
        <authorList>
            <person name="Roberts W.R."/>
            <person name="Downey K.M."/>
            <person name="Ruck E.C."/>
            <person name="Traller J.C."/>
            <person name="Alverson A.J."/>
        </authorList>
    </citation>
    <scope>NUCLEOTIDE SEQUENCE [LARGE SCALE GENOMIC DNA]</scope>
    <source>
        <strain evidence="2 3">CCMP332</strain>
    </source>
</reference>
<dbReference type="AlphaFoldDB" id="A0ABD3PWH8"/>
<feature type="compositionally biased region" description="Polar residues" evidence="1">
    <location>
        <begin position="272"/>
        <end position="288"/>
    </location>
</feature>
<dbReference type="EMBL" id="JABMIG020000105">
    <property type="protein sequence ID" value="KAL3792137.1"/>
    <property type="molecule type" value="Genomic_DNA"/>
</dbReference>
<evidence type="ECO:0000313" key="3">
    <source>
        <dbReference type="Proteomes" id="UP001516023"/>
    </source>
</evidence>
<gene>
    <name evidence="2" type="ORF">HJC23_013411</name>
</gene>
<sequence>MTGYPLKLFKNRYGFSGRPEASVLNKLPSKPLHPHLETSFQRCGSETTYSNADSLKSPADVTQADYIFDAVLDDRSPVSSTDEEKSECSVYCCNRLLITPIPRRHTLFSPPKSMFNGVPKHVRHGVGESKPITKLLPWKRGYVAKSSSASHSSIKVQSPYISKRALSKLSPALINSGQVAGSPWRKPTSHRLSKCTPPSVIDMKIVPSSTSDSDSLPLVISPACKFVPIGYESDDDCTFSSGDYEMFTKTKFDVDSRDKYSSERDQLLESKSAVTSNRSYPKSSETKLIQSKLNSTSRAVNEGINIGNAEDDLTPFEMDQKAETNNLTENGIEACTPFEADQILLQRESSSFFDPSEEFTIMSFCESEAAEPQNIDNDVGRKDQKQIHFNDWWYIWDQVASVITCGTV</sequence>
<comment type="caution">
    <text evidence="2">The sequence shown here is derived from an EMBL/GenBank/DDBJ whole genome shotgun (WGS) entry which is preliminary data.</text>
</comment>
<organism evidence="2 3">
    <name type="scientific">Cyclotella cryptica</name>
    <dbReference type="NCBI Taxonomy" id="29204"/>
    <lineage>
        <taxon>Eukaryota</taxon>
        <taxon>Sar</taxon>
        <taxon>Stramenopiles</taxon>
        <taxon>Ochrophyta</taxon>
        <taxon>Bacillariophyta</taxon>
        <taxon>Coscinodiscophyceae</taxon>
        <taxon>Thalassiosirophycidae</taxon>
        <taxon>Stephanodiscales</taxon>
        <taxon>Stephanodiscaceae</taxon>
        <taxon>Cyclotella</taxon>
    </lineage>
</organism>
<keyword evidence="3" id="KW-1185">Reference proteome</keyword>